<sequence length="164" mass="18663">MTQHNSTRNNTLQNVARKENMREYSAPKRGSDTLYKDDTTSPLQPRINTRSVTKTQKPGPAPRAKKYVARARPLLENDINRPDIAGAAVVHEFLKTCHPPMDHYLSAFIKFGCSTESHLRSFAKFNQEKKYGILKELLAAHPVTEGFTEMDVAVLENQLEVYYL</sequence>
<dbReference type="OrthoDB" id="3067696at2759"/>
<dbReference type="EMBL" id="JADNYJ010000111">
    <property type="protein sequence ID" value="KAF8884077.1"/>
    <property type="molecule type" value="Genomic_DNA"/>
</dbReference>
<dbReference type="Proteomes" id="UP000724874">
    <property type="component" value="Unassembled WGS sequence"/>
</dbReference>
<keyword evidence="3" id="KW-1185">Reference proteome</keyword>
<proteinExistence type="predicted"/>
<feature type="region of interest" description="Disordered" evidence="1">
    <location>
        <begin position="1"/>
        <end position="65"/>
    </location>
</feature>
<name>A0A9P5NDN0_GYMJU</name>
<evidence type="ECO:0000313" key="3">
    <source>
        <dbReference type="Proteomes" id="UP000724874"/>
    </source>
</evidence>
<protein>
    <submittedName>
        <fullName evidence="2">Uncharacterized protein</fullName>
    </submittedName>
</protein>
<evidence type="ECO:0000256" key="1">
    <source>
        <dbReference type="SAM" id="MobiDB-lite"/>
    </source>
</evidence>
<reference evidence="2" key="1">
    <citation type="submission" date="2020-11" db="EMBL/GenBank/DDBJ databases">
        <authorList>
            <consortium name="DOE Joint Genome Institute"/>
            <person name="Ahrendt S."/>
            <person name="Riley R."/>
            <person name="Andreopoulos W."/>
            <person name="LaButti K."/>
            <person name="Pangilinan J."/>
            <person name="Ruiz-duenas F.J."/>
            <person name="Barrasa J.M."/>
            <person name="Sanchez-Garcia M."/>
            <person name="Camarero S."/>
            <person name="Miyauchi S."/>
            <person name="Serrano A."/>
            <person name="Linde D."/>
            <person name="Babiker R."/>
            <person name="Drula E."/>
            <person name="Ayuso-Fernandez I."/>
            <person name="Pacheco R."/>
            <person name="Padilla G."/>
            <person name="Ferreira P."/>
            <person name="Barriuso J."/>
            <person name="Kellner H."/>
            <person name="Castanera R."/>
            <person name="Alfaro M."/>
            <person name="Ramirez L."/>
            <person name="Pisabarro A.G."/>
            <person name="Kuo A."/>
            <person name="Tritt A."/>
            <person name="Lipzen A."/>
            <person name="He G."/>
            <person name="Yan M."/>
            <person name="Ng V."/>
            <person name="Cullen D."/>
            <person name="Martin F."/>
            <person name="Rosso M.-N."/>
            <person name="Henrissat B."/>
            <person name="Hibbett D."/>
            <person name="Martinez A.T."/>
            <person name="Grigoriev I.V."/>
        </authorList>
    </citation>
    <scope>NUCLEOTIDE SEQUENCE</scope>
    <source>
        <strain evidence="2">AH 44721</strain>
    </source>
</reference>
<organism evidence="2 3">
    <name type="scientific">Gymnopilus junonius</name>
    <name type="common">Spectacular rustgill mushroom</name>
    <name type="synonym">Gymnopilus spectabilis subsp. junonius</name>
    <dbReference type="NCBI Taxonomy" id="109634"/>
    <lineage>
        <taxon>Eukaryota</taxon>
        <taxon>Fungi</taxon>
        <taxon>Dikarya</taxon>
        <taxon>Basidiomycota</taxon>
        <taxon>Agaricomycotina</taxon>
        <taxon>Agaricomycetes</taxon>
        <taxon>Agaricomycetidae</taxon>
        <taxon>Agaricales</taxon>
        <taxon>Agaricineae</taxon>
        <taxon>Hymenogastraceae</taxon>
        <taxon>Gymnopilus</taxon>
    </lineage>
</organism>
<gene>
    <name evidence="2" type="ORF">CPB84DRAFT_176979</name>
</gene>
<feature type="compositionally biased region" description="Basic and acidic residues" evidence="1">
    <location>
        <begin position="16"/>
        <end position="39"/>
    </location>
</feature>
<dbReference type="AlphaFoldDB" id="A0A9P5NDN0"/>
<accession>A0A9P5NDN0</accession>
<feature type="compositionally biased region" description="Polar residues" evidence="1">
    <location>
        <begin position="1"/>
        <end position="14"/>
    </location>
</feature>
<feature type="compositionally biased region" description="Polar residues" evidence="1">
    <location>
        <begin position="40"/>
        <end position="56"/>
    </location>
</feature>
<evidence type="ECO:0000313" key="2">
    <source>
        <dbReference type="EMBL" id="KAF8884077.1"/>
    </source>
</evidence>
<comment type="caution">
    <text evidence="2">The sequence shown here is derived from an EMBL/GenBank/DDBJ whole genome shotgun (WGS) entry which is preliminary data.</text>
</comment>